<evidence type="ECO:0000313" key="9">
    <source>
        <dbReference type="EMBL" id="AET69449.1"/>
    </source>
</evidence>
<evidence type="ECO:0000256" key="2">
    <source>
        <dbReference type="ARBA" id="ARBA00022654"/>
    </source>
</evidence>
<dbReference type="Pfam" id="PF04647">
    <property type="entry name" value="AgrB"/>
    <property type="match status" value="1"/>
</dbReference>
<dbReference type="PATRIC" id="fig|768706.3.peg.4053"/>
<keyword evidence="6 8" id="KW-1133">Transmembrane helix</keyword>
<dbReference type="GO" id="GO:0016020">
    <property type="term" value="C:membrane"/>
    <property type="evidence" value="ECO:0007669"/>
    <property type="project" value="InterPro"/>
</dbReference>
<dbReference type="Proteomes" id="UP000006346">
    <property type="component" value="Chromosome"/>
</dbReference>
<name>G7WE51_DESOD</name>
<dbReference type="GO" id="GO:0006508">
    <property type="term" value="P:proteolysis"/>
    <property type="evidence" value="ECO:0007669"/>
    <property type="project" value="UniProtKB-KW"/>
</dbReference>
<keyword evidence="1" id="KW-1003">Cell membrane</keyword>
<protein>
    <submittedName>
        <fullName evidence="9">Protein possibly involved in post-translational modification of quorum-sensing peptides</fullName>
    </submittedName>
</protein>
<dbReference type="GO" id="GO:0009372">
    <property type="term" value="P:quorum sensing"/>
    <property type="evidence" value="ECO:0007669"/>
    <property type="project" value="UniProtKB-KW"/>
</dbReference>
<dbReference type="eggNOG" id="COG4512">
    <property type="taxonomic scope" value="Bacteria"/>
</dbReference>
<keyword evidence="7 8" id="KW-0472">Membrane</keyword>
<dbReference type="HOGENOM" id="CLU_098969_0_1_9"/>
<evidence type="ECO:0000256" key="3">
    <source>
        <dbReference type="ARBA" id="ARBA00022670"/>
    </source>
</evidence>
<feature type="transmembrane region" description="Helical" evidence="8">
    <location>
        <begin position="28"/>
        <end position="49"/>
    </location>
</feature>
<organism evidence="9 10">
    <name type="scientific">Desulfosporosinus orientis (strain ATCC 19365 / DSM 765 / NCIMB 8382 / VKM B-1628 / Singapore I)</name>
    <name type="common">Desulfotomaculum orientis</name>
    <dbReference type="NCBI Taxonomy" id="768706"/>
    <lineage>
        <taxon>Bacteria</taxon>
        <taxon>Bacillati</taxon>
        <taxon>Bacillota</taxon>
        <taxon>Clostridia</taxon>
        <taxon>Eubacteriales</taxon>
        <taxon>Desulfitobacteriaceae</taxon>
        <taxon>Desulfosporosinus</taxon>
    </lineage>
</organism>
<feature type="transmembrane region" description="Helical" evidence="8">
    <location>
        <begin position="110"/>
        <end position="128"/>
    </location>
</feature>
<dbReference type="GO" id="GO:0008233">
    <property type="term" value="F:peptidase activity"/>
    <property type="evidence" value="ECO:0007669"/>
    <property type="project" value="UniProtKB-KW"/>
</dbReference>
<keyword evidence="5" id="KW-0378">Hydrolase</keyword>
<reference evidence="9 10" key="2">
    <citation type="journal article" date="2012" name="J. Bacteriol.">
        <title>Complete genome sequences of Desulfosporosinus orientis DSM765T, Desulfosporosinus youngiae DSM17734T, Desulfosporosinus meridiei DSM13257T, and Desulfosporosinus acidiphilus DSM22704T.</title>
        <authorList>
            <person name="Pester M."/>
            <person name="Brambilla E."/>
            <person name="Alazard D."/>
            <person name="Rattei T."/>
            <person name="Weinmaier T."/>
            <person name="Han J."/>
            <person name="Lucas S."/>
            <person name="Lapidus A."/>
            <person name="Cheng J.F."/>
            <person name="Goodwin L."/>
            <person name="Pitluck S."/>
            <person name="Peters L."/>
            <person name="Ovchinnikova G."/>
            <person name="Teshima H."/>
            <person name="Detter J.C."/>
            <person name="Han C.S."/>
            <person name="Tapia R."/>
            <person name="Land M.L."/>
            <person name="Hauser L."/>
            <person name="Kyrpides N.C."/>
            <person name="Ivanova N.N."/>
            <person name="Pagani I."/>
            <person name="Huntmann M."/>
            <person name="Wei C.L."/>
            <person name="Davenport K.W."/>
            <person name="Daligault H."/>
            <person name="Chain P.S."/>
            <person name="Chen A."/>
            <person name="Mavromatis K."/>
            <person name="Markowitz V."/>
            <person name="Szeto E."/>
            <person name="Mikhailova N."/>
            <person name="Pati A."/>
            <person name="Wagner M."/>
            <person name="Woyke T."/>
            <person name="Ollivier B."/>
            <person name="Klenk H.P."/>
            <person name="Spring S."/>
            <person name="Loy A."/>
        </authorList>
    </citation>
    <scope>NUCLEOTIDE SEQUENCE [LARGE SCALE GENOMIC DNA]</scope>
    <source>
        <strain evidence="10">ATCC 19365 / DSM 765 / NCIMB 8382 / VKM B-1628</strain>
    </source>
</reference>
<keyword evidence="10" id="KW-1185">Reference proteome</keyword>
<accession>G7WE51</accession>
<evidence type="ECO:0000256" key="4">
    <source>
        <dbReference type="ARBA" id="ARBA00022692"/>
    </source>
</evidence>
<dbReference type="InterPro" id="IPR006741">
    <property type="entry name" value="AgrB"/>
</dbReference>
<evidence type="ECO:0000256" key="7">
    <source>
        <dbReference type="ARBA" id="ARBA00023136"/>
    </source>
</evidence>
<dbReference type="AlphaFoldDB" id="G7WE51"/>
<dbReference type="SMART" id="SM00793">
    <property type="entry name" value="AgrB"/>
    <property type="match status" value="1"/>
</dbReference>
<evidence type="ECO:0000256" key="8">
    <source>
        <dbReference type="SAM" id="Phobius"/>
    </source>
</evidence>
<feature type="transmembrane region" description="Helical" evidence="8">
    <location>
        <begin position="148"/>
        <end position="165"/>
    </location>
</feature>
<feature type="transmembrane region" description="Helical" evidence="8">
    <location>
        <begin position="84"/>
        <end position="104"/>
    </location>
</feature>
<evidence type="ECO:0000313" key="10">
    <source>
        <dbReference type="Proteomes" id="UP000006346"/>
    </source>
</evidence>
<proteinExistence type="predicted"/>
<evidence type="ECO:0000256" key="5">
    <source>
        <dbReference type="ARBA" id="ARBA00022801"/>
    </source>
</evidence>
<sequence>MNFSENISNKLTEVIVSELNYDEDKKEIIAYAIENVLFTFLGLVSIVFLGYLFDSLIPTVIAAFFGGTLRRVSGGAHFDTPLKCLAVGSLVYSFLGVLANQLAIRGFNHRSYLLVAVIISLFLVFKFAPVDSEAKPINSGKLKFKLRVLSIGFVIVSFILIGIANNSLFCISTTLGIAYQSITLIPIFNKGGR</sequence>
<keyword evidence="3" id="KW-0645">Protease</keyword>
<dbReference type="KEGG" id="dor:Desor_4006"/>
<dbReference type="STRING" id="768706.Desor_4006"/>
<evidence type="ECO:0000256" key="6">
    <source>
        <dbReference type="ARBA" id="ARBA00022989"/>
    </source>
</evidence>
<gene>
    <name evidence="9" type="ordered locus">Desor_4006</name>
</gene>
<dbReference type="EMBL" id="CP003108">
    <property type="protein sequence ID" value="AET69449.1"/>
    <property type="molecule type" value="Genomic_DNA"/>
</dbReference>
<dbReference type="RefSeq" id="WP_014186256.1">
    <property type="nucleotide sequence ID" value="NC_016584.1"/>
</dbReference>
<evidence type="ECO:0000256" key="1">
    <source>
        <dbReference type="ARBA" id="ARBA00022475"/>
    </source>
</evidence>
<dbReference type="OrthoDB" id="2854767at2"/>
<keyword evidence="2" id="KW-0673">Quorum sensing</keyword>
<reference evidence="10" key="1">
    <citation type="submission" date="2011-11" db="EMBL/GenBank/DDBJ databases">
        <title>Complete sequence of Desulfosporosinus orientis DSM 765.</title>
        <authorList>
            <person name="Lucas S."/>
            <person name="Han J."/>
            <person name="Lapidus A."/>
            <person name="Cheng J.-F."/>
            <person name="Goodwin L."/>
            <person name="Pitluck S."/>
            <person name="Peters L."/>
            <person name="Ovchinnikova G."/>
            <person name="Teshima H."/>
            <person name="Detter J.C."/>
            <person name="Han C."/>
            <person name="Tapia R."/>
            <person name="Land M."/>
            <person name="Hauser L."/>
            <person name="Kyrpides N."/>
            <person name="Ivanova N."/>
            <person name="Pagani I."/>
            <person name="Pester M."/>
            <person name="Spring S."/>
            <person name="Ollivier B."/>
            <person name="Rattei T."/>
            <person name="Klenk H.-P."/>
            <person name="Wagner M."/>
            <person name="Loy A."/>
            <person name="Woyke T."/>
        </authorList>
    </citation>
    <scope>NUCLEOTIDE SEQUENCE [LARGE SCALE GENOMIC DNA]</scope>
    <source>
        <strain evidence="10">ATCC 19365 / DSM 765 / NCIMB 8382 / VKM B-1628</strain>
    </source>
</reference>
<keyword evidence="4 8" id="KW-0812">Transmembrane</keyword>